<dbReference type="GO" id="GO:0016020">
    <property type="term" value="C:membrane"/>
    <property type="evidence" value="ECO:0007669"/>
    <property type="project" value="TreeGrafter"/>
</dbReference>
<protein>
    <recommendedName>
        <fullName evidence="3">Steroid 5-alpha reductase C-terminal domain-containing protein</fullName>
    </recommendedName>
</protein>
<dbReference type="EMBL" id="CAIJEO010000011">
    <property type="protein sequence ID" value="CAD0100196.1"/>
    <property type="molecule type" value="Genomic_DNA"/>
</dbReference>
<dbReference type="PROSITE" id="PS50244">
    <property type="entry name" value="S5A_REDUCTASE"/>
    <property type="match status" value="1"/>
</dbReference>
<accession>A0A9N8KC52</accession>
<evidence type="ECO:0000313" key="1">
    <source>
        <dbReference type="EMBL" id="CAD0100196.1"/>
    </source>
</evidence>
<evidence type="ECO:0000313" key="2">
    <source>
        <dbReference type="Proteomes" id="UP000714618"/>
    </source>
</evidence>
<dbReference type="PANTHER" id="PTHR32251">
    <property type="entry name" value="3-OXO-5-ALPHA-STEROID 4-DEHYDROGENASE"/>
    <property type="match status" value="1"/>
</dbReference>
<name>A0A9N8KC52_9PEZI</name>
<keyword evidence="2" id="KW-1185">Reference proteome</keyword>
<evidence type="ECO:0008006" key="3">
    <source>
        <dbReference type="Google" id="ProtNLM"/>
    </source>
</evidence>
<dbReference type="AlphaFoldDB" id="A0A9N8KC52"/>
<dbReference type="InterPro" id="IPR010721">
    <property type="entry name" value="UstE-like"/>
</dbReference>
<sequence length="281" mass="31391">MSSDDKIHKNKLILRGIKQSSPLGTGLFLGLRSLDPVLQYGLLAKGIAAGAIHRLGGKTLAQGPPVVTNTFLDRLALSPYRLILLGMAAGSAIKQNYWLVGICQEEFPPLSAIEVSVFNTVFNSVNSLLFTCSMTSASVNGEHFPQTPLLVGSALYLVGIFTETFSEWQRLQFKKNPANKGKVYTGGLFRFARHINYAGYTLWRAGYALAAGGWTWGAIVGAFFSYNFISDGIPELNRYCQERVSCLHCRYRVSANHDFQYGEQWQNYRKQTPYKLFPYIY</sequence>
<dbReference type="Proteomes" id="UP000714618">
    <property type="component" value="Unassembled WGS sequence"/>
</dbReference>
<comment type="caution">
    <text evidence="1">The sequence shown here is derived from an EMBL/GenBank/DDBJ whole genome shotgun (WGS) entry which is preliminary data.</text>
</comment>
<reference evidence="1" key="1">
    <citation type="submission" date="2020-06" db="EMBL/GenBank/DDBJ databases">
        <authorList>
            <person name="Onetto C."/>
        </authorList>
    </citation>
    <scope>NUCLEOTIDE SEQUENCE</scope>
</reference>
<dbReference type="Pfam" id="PF06966">
    <property type="entry name" value="DUF1295"/>
    <property type="match status" value="1"/>
</dbReference>
<proteinExistence type="predicted"/>
<dbReference type="Gene3D" id="1.20.120.1630">
    <property type="match status" value="1"/>
</dbReference>
<dbReference type="OrthoDB" id="67965at2759"/>
<gene>
    <name evidence="1" type="ORF">AWRI4233_LOCUS9021</name>
</gene>
<organism evidence="1 2">
    <name type="scientific">Aureobasidium mustum</name>
    <dbReference type="NCBI Taxonomy" id="2773714"/>
    <lineage>
        <taxon>Eukaryota</taxon>
        <taxon>Fungi</taxon>
        <taxon>Dikarya</taxon>
        <taxon>Ascomycota</taxon>
        <taxon>Pezizomycotina</taxon>
        <taxon>Dothideomycetes</taxon>
        <taxon>Dothideomycetidae</taxon>
        <taxon>Dothideales</taxon>
        <taxon>Saccotheciaceae</taxon>
        <taxon>Aureobasidium</taxon>
    </lineage>
</organism>
<dbReference type="PANTHER" id="PTHR32251:SF15">
    <property type="entry name" value="3-OXO-5-ALPHA-STEROID 4-DEHYDROGENASE (DUF1295)"/>
    <property type="match status" value="1"/>
</dbReference>